<dbReference type="GO" id="GO:0008690">
    <property type="term" value="F:3-deoxy-manno-octulosonate cytidylyltransferase activity"/>
    <property type="evidence" value="ECO:0007669"/>
    <property type="project" value="UniProtKB-EC"/>
</dbReference>
<dbReference type="NCBIfam" id="NF003952">
    <property type="entry name" value="PRK05450.1-5"/>
    <property type="match status" value="1"/>
</dbReference>
<evidence type="ECO:0000313" key="4">
    <source>
        <dbReference type="EMBL" id="AGH97477.1"/>
    </source>
</evidence>
<sequence length="272" mass="29798">MSSIAIIIPARYGSTRFPGKPLTKIAGITMLDRVVRLARKACEDMRGVSIAVATEDQRIADHAATLDVPCFLTSDDCPTGSDRVLAAMRQMDKRPDFIVNLQGDAPFTPPSIVHAVIKTWVGDPSHSVVTPIVRLNWSDLDRLRENKKTTPFSGTTCVTDAKGQALWFSKNIIPAIRKEDKMRGTDATSPVQQHIGLYGFRTDVLERFVSLPAGRYEELEGLEQLRLLENNIPVQTVAVDLPSGTMQAGIDSPEDVARAEAMLKEFGDPLAA</sequence>
<dbReference type="KEGG" id="man:A11S_653"/>
<dbReference type="STRING" id="349215.A11S_653"/>
<gene>
    <name evidence="4" type="ORF">A11S_653</name>
</gene>
<dbReference type="GO" id="GO:0005829">
    <property type="term" value="C:cytosol"/>
    <property type="evidence" value="ECO:0007669"/>
    <property type="project" value="TreeGrafter"/>
</dbReference>
<dbReference type="Pfam" id="PF02348">
    <property type="entry name" value="CTP_transf_3"/>
    <property type="match status" value="1"/>
</dbReference>
<reference evidence="4 5" key="1">
    <citation type="journal article" date="2013" name="ISME J.">
        <title>By their genes ye shall know them: genomic signatures of predatory bacteria.</title>
        <authorList>
            <person name="Pasternak Z."/>
            <person name="Pietrokovski S."/>
            <person name="Rotem O."/>
            <person name="Gophna U."/>
            <person name="Lurie-Weinberger M.N."/>
            <person name="Jurkevitch E."/>
        </authorList>
    </citation>
    <scope>NUCLEOTIDE SEQUENCE [LARGE SCALE GENOMIC DNA]</scope>
    <source>
        <strain evidence="4">EPB</strain>
    </source>
</reference>
<dbReference type="InterPro" id="IPR003329">
    <property type="entry name" value="Cytidylyl_trans"/>
</dbReference>
<evidence type="ECO:0000256" key="3">
    <source>
        <dbReference type="ARBA" id="ARBA00022985"/>
    </source>
</evidence>
<dbReference type="InterPro" id="IPR004528">
    <property type="entry name" value="KdsB"/>
</dbReference>
<dbReference type="PANTHER" id="PTHR42866">
    <property type="entry name" value="3-DEOXY-MANNO-OCTULOSONATE CYTIDYLYLTRANSFERASE"/>
    <property type="match status" value="1"/>
</dbReference>
<proteinExistence type="predicted"/>
<organism evidence="4 5">
    <name type="scientific">Micavibrio aeruginosavorus EPB</name>
    <dbReference type="NCBI Taxonomy" id="349215"/>
    <lineage>
        <taxon>Bacteria</taxon>
        <taxon>Pseudomonadati</taxon>
        <taxon>Bdellovibrionota</taxon>
        <taxon>Bdellovibrionia</taxon>
        <taxon>Bdellovibrionales</taxon>
        <taxon>Pseudobdellovibrionaceae</taxon>
        <taxon>Micavibrio</taxon>
    </lineage>
</organism>
<dbReference type="PATRIC" id="fig|349215.9.peg.641"/>
<protein>
    <submittedName>
        <fullName evidence="4">3-deoxy-manno-octulosonate cytidylyltransferase</fullName>
        <ecNumber evidence="4">2.7.7.38</ecNumber>
    </submittedName>
</protein>
<evidence type="ECO:0000256" key="2">
    <source>
        <dbReference type="ARBA" id="ARBA00022695"/>
    </source>
</evidence>
<dbReference type="Gene3D" id="3.90.550.10">
    <property type="entry name" value="Spore Coat Polysaccharide Biosynthesis Protein SpsA, Chain A"/>
    <property type="match status" value="1"/>
</dbReference>
<dbReference type="GO" id="GO:0009103">
    <property type="term" value="P:lipopolysaccharide biosynthetic process"/>
    <property type="evidence" value="ECO:0007669"/>
    <property type="project" value="UniProtKB-KW"/>
</dbReference>
<dbReference type="PANTHER" id="PTHR42866:SF2">
    <property type="entry name" value="3-DEOXY-MANNO-OCTULOSONATE CYTIDYLYLTRANSFERASE, MITOCHONDRIAL"/>
    <property type="match status" value="1"/>
</dbReference>
<dbReference type="InterPro" id="IPR029044">
    <property type="entry name" value="Nucleotide-diphossugar_trans"/>
</dbReference>
<dbReference type="AlphaFoldDB" id="M4VDQ0"/>
<dbReference type="SUPFAM" id="SSF53448">
    <property type="entry name" value="Nucleotide-diphospho-sugar transferases"/>
    <property type="match status" value="1"/>
</dbReference>
<evidence type="ECO:0000313" key="5">
    <source>
        <dbReference type="Proteomes" id="UP000011932"/>
    </source>
</evidence>
<keyword evidence="2 4" id="KW-0548">Nucleotidyltransferase</keyword>
<dbReference type="OrthoDB" id="9815559at2"/>
<dbReference type="HOGENOM" id="CLU_065038_0_0_5"/>
<dbReference type="Proteomes" id="UP000011932">
    <property type="component" value="Chromosome"/>
</dbReference>
<dbReference type="RefSeq" id="WP_015467030.1">
    <property type="nucleotide sequence ID" value="NC_020812.1"/>
</dbReference>
<dbReference type="CDD" id="cd02517">
    <property type="entry name" value="CMP-KDO-Synthetase"/>
    <property type="match status" value="1"/>
</dbReference>
<dbReference type="EC" id="2.7.7.38" evidence="4"/>
<keyword evidence="3" id="KW-0448">Lipopolysaccharide biosynthesis</keyword>
<dbReference type="EMBL" id="CP003538">
    <property type="protein sequence ID" value="AGH97477.1"/>
    <property type="molecule type" value="Genomic_DNA"/>
</dbReference>
<name>M4VDQ0_9BACT</name>
<evidence type="ECO:0000256" key="1">
    <source>
        <dbReference type="ARBA" id="ARBA00022679"/>
    </source>
</evidence>
<keyword evidence="1 4" id="KW-0808">Transferase</keyword>
<accession>M4VDQ0</accession>